<gene>
    <name evidence="1" type="ORF">L228DRAFT_269468</name>
</gene>
<evidence type="ECO:0000313" key="2">
    <source>
        <dbReference type="Proteomes" id="UP000076632"/>
    </source>
</evidence>
<proteinExistence type="predicted"/>
<dbReference type="AlphaFoldDB" id="A0A165FJZ8"/>
<accession>A0A165FJZ8</accession>
<sequence>MPIPSSLRCIDKKQDAVVEDARVAVTGLSKPLSATTLAQLTSSAEACKDKRKEKAEASLDEALRAHLKNNPDSINKK</sequence>
<evidence type="ECO:0000313" key="1">
    <source>
        <dbReference type="EMBL" id="KZF21066.1"/>
    </source>
</evidence>
<reference evidence="1 2" key="1">
    <citation type="journal article" date="2016" name="Fungal Biol.">
        <title>The genome of Xylona heveae provides a window into fungal endophytism.</title>
        <authorList>
            <person name="Gazis R."/>
            <person name="Kuo A."/>
            <person name="Riley R."/>
            <person name="LaButti K."/>
            <person name="Lipzen A."/>
            <person name="Lin J."/>
            <person name="Amirebrahimi M."/>
            <person name="Hesse C.N."/>
            <person name="Spatafora J.W."/>
            <person name="Henrissat B."/>
            <person name="Hainaut M."/>
            <person name="Grigoriev I.V."/>
            <person name="Hibbett D.S."/>
        </authorList>
    </citation>
    <scope>NUCLEOTIDE SEQUENCE [LARGE SCALE GENOMIC DNA]</scope>
    <source>
        <strain evidence="1 2">TC161</strain>
    </source>
</reference>
<dbReference type="GeneID" id="28900415"/>
<organism evidence="1 2">
    <name type="scientific">Xylona heveae (strain CBS 132557 / TC161)</name>
    <dbReference type="NCBI Taxonomy" id="1328760"/>
    <lineage>
        <taxon>Eukaryota</taxon>
        <taxon>Fungi</taxon>
        <taxon>Dikarya</taxon>
        <taxon>Ascomycota</taxon>
        <taxon>Pezizomycotina</taxon>
        <taxon>Xylonomycetes</taxon>
        <taxon>Xylonales</taxon>
        <taxon>Xylonaceae</taxon>
        <taxon>Xylona</taxon>
    </lineage>
</organism>
<dbReference type="RefSeq" id="XP_018186621.1">
    <property type="nucleotide sequence ID" value="XM_018335278.1"/>
</dbReference>
<dbReference type="Proteomes" id="UP000076632">
    <property type="component" value="Unassembled WGS sequence"/>
</dbReference>
<protein>
    <submittedName>
        <fullName evidence="1">Uncharacterized protein</fullName>
    </submittedName>
</protein>
<name>A0A165FJZ8_XYLHT</name>
<dbReference type="EMBL" id="KV407461">
    <property type="protein sequence ID" value="KZF21066.1"/>
    <property type="molecule type" value="Genomic_DNA"/>
</dbReference>
<dbReference type="InParanoid" id="A0A165FJZ8"/>
<keyword evidence="2" id="KW-1185">Reference proteome</keyword>